<dbReference type="PANTHER" id="PTHR11590:SF40">
    <property type="entry name" value="HEMOCYTE PROTEIN-GLUTAMINE GAMMA-GLUTAMYLTRANSFERASE-LIKE PROTEIN"/>
    <property type="match status" value="1"/>
</dbReference>
<accession>A0AAD9JNI3</accession>
<dbReference type="AlphaFoldDB" id="A0AAD9JNI3"/>
<dbReference type="InterPro" id="IPR050779">
    <property type="entry name" value="Transglutaminase"/>
</dbReference>
<keyword evidence="3" id="KW-0479">Metal-binding</keyword>
<name>A0AAD9JNI3_9ANNE</name>
<dbReference type="InterPro" id="IPR013783">
    <property type="entry name" value="Ig-like_fold"/>
</dbReference>
<keyword evidence="3" id="KW-0106">Calcium</keyword>
<protein>
    <recommendedName>
        <fullName evidence="4">Transglutaminase-like domain-containing protein</fullName>
    </recommendedName>
</protein>
<feature type="binding site" evidence="3">
    <location>
        <position position="523"/>
    </location>
    <ligand>
        <name>Ca(2+)</name>
        <dbReference type="ChEBI" id="CHEBI:29108"/>
    </ligand>
</feature>
<feature type="active site" evidence="2">
    <location>
        <position position="416"/>
    </location>
</feature>
<dbReference type="GO" id="GO:0003810">
    <property type="term" value="F:protein-glutamine gamma-glutamyltransferase activity"/>
    <property type="evidence" value="ECO:0007669"/>
    <property type="project" value="InterPro"/>
</dbReference>
<dbReference type="InterPro" id="IPR036238">
    <property type="entry name" value="Transglutaminase_C_sf"/>
</dbReference>
<dbReference type="SUPFAM" id="SSF54001">
    <property type="entry name" value="Cysteine proteinases"/>
    <property type="match status" value="1"/>
</dbReference>
<feature type="binding site" evidence="3">
    <location>
        <position position="518"/>
    </location>
    <ligand>
        <name>Ca(2+)</name>
        <dbReference type="ChEBI" id="CHEBI:29108"/>
    </ligand>
</feature>
<evidence type="ECO:0000256" key="1">
    <source>
        <dbReference type="ARBA" id="ARBA00005968"/>
    </source>
</evidence>
<dbReference type="Pfam" id="PF00868">
    <property type="entry name" value="Transglut_N"/>
    <property type="match status" value="1"/>
</dbReference>
<dbReference type="InterPro" id="IPR001102">
    <property type="entry name" value="Transglutaminase_N"/>
</dbReference>
<dbReference type="FunFam" id="3.90.260.10:FF:000002">
    <property type="entry name" value="Erythrocyte membrane protein band 4.2"/>
    <property type="match status" value="1"/>
</dbReference>
<dbReference type="InterPro" id="IPR002931">
    <property type="entry name" value="Transglutaminase-like"/>
</dbReference>
<evidence type="ECO:0000259" key="4">
    <source>
        <dbReference type="SMART" id="SM00460"/>
    </source>
</evidence>
<dbReference type="Gene3D" id="2.60.40.10">
    <property type="entry name" value="Immunoglobulins"/>
    <property type="match status" value="3"/>
</dbReference>
<dbReference type="SUPFAM" id="SSF81296">
    <property type="entry name" value="E set domains"/>
    <property type="match status" value="1"/>
</dbReference>
<gene>
    <name evidence="5" type="ORF">LSH36_224g02007</name>
</gene>
<evidence type="ECO:0000313" key="5">
    <source>
        <dbReference type="EMBL" id="KAK2155991.1"/>
    </source>
</evidence>
<dbReference type="Pfam" id="PF00927">
    <property type="entry name" value="Transglut_C"/>
    <property type="match status" value="2"/>
</dbReference>
<evidence type="ECO:0000256" key="2">
    <source>
        <dbReference type="PIRSR" id="PIRSR000459-1"/>
    </source>
</evidence>
<dbReference type="PANTHER" id="PTHR11590">
    <property type="entry name" value="PROTEIN-GLUTAMINE GAMMA-GLUTAMYLTRANSFERASE"/>
    <property type="match status" value="1"/>
</dbReference>
<dbReference type="InterPro" id="IPR038765">
    <property type="entry name" value="Papain-like_cys_pep_sf"/>
</dbReference>
<proteinExistence type="inferred from homology"/>
<comment type="caution">
    <text evidence="5">The sequence shown here is derived from an EMBL/GenBank/DDBJ whole genome shotgun (WGS) entry which is preliminary data.</text>
</comment>
<feature type="active site" evidence="2">
    <location>
        <position position="335"/>
    </location>
</feature>
<feature type="binding site" evidence="3">
    <location>
        <position position="458"/>
    </location>
    <ligand>
        <name>Ca(2+)</name>
        <dbReference type="ChEBI" id="CHEBI:29108"/>
    </ligand>
</feature>
<dbReference type="PIRSF" id="PIRSF000459">
    <property type="entry name" value="TGM_EBP42"/>
    <property type="match status" value="1"/>
</dbReference>
<keyword evidence="6" id="KW-1185">Reference proteome</keyword>
<dbReference type="InterPro" id="IPR014756">
    <property type="entry name" value="Ig_E-set"/>
</dbReference>
<dbReference type="InterPro" id="IPR036985">
    <property type="entry name" value="Transglutaminase-like_sf"/>
</dbReference>
<sequence length="758" mass="86171">MNATGRRYDSTSFDFRISYPSHWSTEEYDLPVHKQYDDEDETEMKPAKVTSPLKVKSLDLNAAGNARNHQTDMYQMTDESKDVNGDIVPAQLVVRRGKEFTMTLTFDREFGSDDQIRLVLQLGDRPLVSKGTSVQVSPEYMLRSRHWSCSLQSTKGDKITLAVLSPPTCYVGRWKLVVETWLKKEAKNKVDVLKYTHQHPVYIIFNPFCKDDQVYMGDEVDVDEYVLNDSGKIFTGAASQPTYKPWNFSQFESPLLECCMELLELSHLNIQSRGDPVGVVRKISTIVNSADDNGVLTGNWSGNYNDGTAPSHWTGSAPILKQYFQTKKPVCYGQCWVFSGVSTTVCRALVYRCSTTNFASAHDCDGSITIDNYWDTSGTPLKEYNEDSVWNFHVWNEAWMSRPDLDPGCGGWQVFDATPQETSGGVYCAGPVSVEAIRNGNVNLPYDGRFVFAEVNSDKVHWVLQENGDWRKIIEKNVVGQKISTKQPRKSTMSFWKSYMHKDEKERMDLTGAYKYPEGTEAERAVVLRANLYSTRPDIYDHGEEDVKFELRQKDDVMVGNTFDVTLRAQNTSRKLRHVHAVVTLKSAYYTGVVHKSVVKRQHFDFEVPGIRAEEVVMRVSFEEYQHVIVDQIGFIIDVLATVSETNQLTPLQDTYRLRRPDLTIQAPDTVRVGETFDVVIKFESTMPIHLTQCQWMVDGPGLGETIKKTHKELEPYDSAELKLSFVARKPGERTIVAGFDSKELRDVSGSQLVRVEE</sequence>
<evidence type="ECO:0000313" key="6">
    <source>
        <dbReference type="Proteomes" id="UP001208570"/>
    </source>
</evidence>
<dbReference type="InterPro" id="IPR008958">
    <property type="entry name" value="Transglutaminase_C"/>
</dbReference>
<dbReference type="EMBL" id="JAODUP010000224">
    <property type="protein sequence ID" value="KAK2155991.1"/>
    <property type="molecule type" value="Genomic_DNA"/>
</dbReference>
<reference evidence="5" key="1">
    <citation type="journal article" date="2023" name="Mol. Biol. Evol.">
        <title>Third-Generation Sequencing Reveals the Adaptive Role of the Epigenome in Three Deep-Sea Polychaetes.</title>
        <authorList>
            <person name="Perez M."/>
            <person name="Aroh O."/>
            <person name="Sun Y."/>
            <person name="Lan Y."/>
            <person name="Juniper S.K."/>
            <person name="Young C.R."/>
            <person name="Angers B."/>
            <person name="Qian P.Y."/>
        </authorList>
    </citation>
    <scope>NUCLEOTIDE SEQUENCE</scope>
    <source>
        <strain evidence="5">P08H-3</strain>
    </source>
</reference>
<feature type="domain" description="Transglutaminase-like" evidence="4">
    <location>
        <begin position="327"/>
        <end position="419"/>
    </location>
</feature>
<comment type="similarity">
    <text evidence="1">Belongs to the transglutaminase superfamily. Transglutaminase family.</text>
</comment>
<dbReference type="SUPFAM" id="SSF49309">
    <property type="entry name" value="Transglutaminase, two C-terminal domains"/>
    <property type="match status" value="2"/>
</dbReference>
<comment type="cofactor">
    <cofactor evidence="3">
        <name>Ca(2+)</name>
        <dbReference type="ChEBI" id="CHEBI:29108"/>
    </cofactor>
    <text evidence="3">Binds 1 Ca(2+) ion per subunit.</text>
</comment>
<feature type="binding site" evidence="3">
    <location>
        <position position="456"/>
    </location>
    <ligand>
        <name>Ca(2+)</name>
        <dbReference type="ChEBI" id="CHEBI:29108"/>
    </ligand>
</feature>
<dbReference type="SMART" id="SM00460">
    <property type="entry name" value="TGc"/>
    <property type="match status" value="1"/>
</dbReference>
<dbReference type="Gene3D" id="3.90.260.10">
    <property type="entry name" value="Transglutaminase-like"/>
    <property type="match status" value="1"/>
</dbReference>
<evidence type="ECO:0000256" key="3">
    <source>
        <dbReference type="PIRSR" id="PIRSR000459-2"/>
    </source>
</evidence>
<dbReference type="GO" id="GO:0046872">
    <property type="term" value="F:metal ion binding"/>
    <property type="evidence" value="ECO:0007669"/>
    <property type="project" value="UniProtKB-KW"/>
</dbReference>
<dbReference type="Proteomes" id="UP001208570">
    <property type="component" value="Unassembled WGS sequence"/>
</dbReference>
<feature type="active site" evidence="2">
    <location>
        <position position="393"/>
    </location>
</feature>
<dbReference type="InterPro" id="IPR023608">
    <property type="entry name" value="Transglutaminase_animal"/>
</dbReference>
<organism evidence="5 6">
    <name type="scientific">Paralvinella palmiformis</name>
    <dbReference type="NCBI Taxonomy" id="53620"/>
    <lineage>
        <taxon>Eukaryota</taxon>
        <taxon>Metazoa</taxon>
        <taxon>Spiralia</taxon>
        <taxon>Lophotrochozoa</taxon>
        <taxon>Annelida</taxon>
        <taxon>Polychaeta</taxon>
        <taxon>Sedentaria</taxon>
        <taxon>Canalipalpata</taxon>
        <taxon>Terebellida</taxon>
        <taxon>Terebelliformia</taxon>
        <taxon>Alvinellidae</taxon>
        <taxon>Paralvinella</taxon>
    </lineage>
</organism>